<proteinExistence type="predicted"/>
<dbReference type="KEGG" id="hbe:BEI_2392"/>
<dbReference type="Proteomes" id="UP000219993">
    <property type="component" value="Chromosome"/>
</dbReference>
<dbReference type="RefSeq" id="WP_153045788.1">
    <property type="nucleotide sequence ID" value="NZ_BAAADT010000031.1"/>
</dbReference>
<gene>
    <name evidence="1" type="ORF">BEI_2392</name>
</gene>
<reference evidence="1 2" key="1">
    <citation type="journal article" date="2017" name="Sci. Rep.">
        <title>Revealing the Saline Adaptation Strategies of the Halophilic Bacterium Halomonas beimenensis through High-throughput Omics and Transposon Mutagenesis Approaches.</title>
        <authorList>
            <person name="Chen Y.H."/>
            <person name="Lin S.S."/>
            <person name="Shyu Y.T."/>
        </authorList>
    </citation>
    <scope>NUCLEOTIDE SEQUENCE [LARGE SCALE GENOMIC DNA]</scope>
    <source>
        <strain evidence="1 2">NTU-111</strain>
    </source>
</reference>
<name>A0A291P930_9GAMM</name>
<dbReference type="EMBL" id="CP021435">
    <property type="protein sequence ID" value="ATJ83379.1"/>
    <property type="molecule type" value="Genomic_DNA"/>
</dbReference>
<evidence type="ECO:0000313" key="1">
    <source>
        <dbReference type="EMBL" id="ATJ83379.1"/>
    </source>
</evidence>
<evidence type="ECO:0000313" key="2">
    <source>
        <dbReference type="Proteomes" id="UP000219993"/>
    </source>
</evidence>
<organism evidence="1 2">
    <name type="scientific">Halomonas beimenensis</name>
    <dbReference type="NCBI Taxonomy" id="475662"/>
    <lineage>
        <taxon>Bacteria</taxon>
        <taxon>Pseudomonadati</taxon>
        <taxon>Pseudomonadota</taxon>
        <taxon>Gammaproteobacteria</taxon>
        <taxon>Oceanospirillales</taxon>
        <taxon>Halomonadaceae</taxon>
        <taxon>Halomonas</taxon>
    </lineage>
</organism>
<protein>
    <submittedName>
        <fullName evidence="1">Uncharacterized protein</fullName>
    </submittedName>
</protein>
<keyword evidence="2" id="KW-1185">Reference proteome</keyword>
<sequence length="131" mass="14844">MCDLSVRQICSNLSNIADGFFEDEESQDKVVGIRGDDGREELAKKLRVHINKGNYKIKGSEESRENAIGVFLDVILLSYTFDALRKVDGDELVMVFVNWLRVLEHRTVDETKEIVMKSAFSSPASTIFINK</sequence>
<dbReference type="AlphaFoldDB" id="A0A291P930"/>
<accession>A0A291P930</accession>